<keyword evidence="1" id="KW-0812">Transmembrane</keyword>
<gene>
    <name evidence="2" type="ORF">SDC9_106562</name>
</gene>
<accession>A0A645B3T4</accession>
<name>A0A645B3T4_9ZZZZ</name>
<protein>
    <submittedName>
        <fullName evidence="2">Uncharacterized protein</fullName>
    </submittedName>
</protein>
<feature type="transmembrane region" description="Helical" evidence="1">
    <location>
        <begin position="83"/>
        <end position="104"/>
    </location>
</feature>
<keyword evidence="1" id="KW-1133">Transmembrane helix</keyword>
<proteinExistence type="predicted"/>
<evidence type="ECO:0000256" key="1">
    <source>
        <dbReference type="SAM" id="Phobius"/>
    </source>
</evidence>
<dbReference type="AlphaFoldDB" id="A0A645B3T4"/>
<keyword evidence="1" id="KW-0472">Membrane</keyword>
<reference evidence="2" key="1">
    <citation type="submission" date="2019-08" db="EMBL/GenBank/DDBJ databases">
        <authorList>
            <person name="Kucharzyk K."/>
            <person name="Murdoch R.W."/>
            <person name="Higgins S."/>
            <person name="Loffler F."/>
        </authorList>
    </citation>
    <scope>NUCLEOTIDE SEQUENCE</scope>
</reference>
<evidence type="ECO:0000313" key="2">
    <source>
        <dbReference type="EMBL" id="MPM59716.1"/>
    </source>
</evidence>
<organism evidence="2">
    <name type="scientific">bioreactor metagenome</name>
    <dbReference type="NCBI Taxonomy" id="1076179"/>
    <lineage>
        <taxon>unclassified sequences</taxon>
        <taxon>metagenomes</taxon>
        <taxon>ecological metagenomes</taxon>
    </lineage>
</organism>
<comment type="caution">
    <text evidence="2">The sequence shown here is derived from an EMBL/GenBank/DDBJ whole genome shotgun (WGS) entry which is preliminary data.</text>
</comment>
<sequence length="257" mass="28672">MLFEYIKAQQENVAKSTTPHQLSSLGAYASIESDTELAKEQSDKRKSIAEDSISIRNHEEDLEKIRGSKPAAPSFIRGSIRSAAIALLVTVIIIAFTIIIDYIIHIRIQTDEQIQSQLGIRYLKGGLYKRGKLFGKWGDKLSGIESLATDIDTKNLVYANIKEATYRKYDLILVTGTVAQDVVDGFANELTQLCAEHGTQFIASRDVANNASAIEVLYQAQAVIFVERIGESKLKKVYRGVERVRQSDKDIIGYTLR</sequence>
<dbReference type="EMBL" id="VSSQ01017424">
    <property type="protein sequence ID" value="MPM59716.1"/>
    <property type="molecule type" value="Genomic_DNA"/>
</dbReference>